<dbReference type="InterPro" id="IPR025698">
    <property type="entry name" value="2TM_dom"/>
</dbReference>
<evidence type="ECO:0000313" key="3">
    <source>
        <dbReference type="EMBL" id="MDQ1098179.1"/>
    </source>
</evidence>
<accession>A0ABU0TMA6</accession>
<reference evidence="3 4" key="1">
    <citation type="submission" date="2023-07" db="EMBL/GenBank/DDBJ databases">
        <title>Functional and genomic diversity of the sorghum phyllosphere microbiome.</title>
        <authorList>
            <person name="Shade A."/>
        </authorList>
    </citation>
    <scope>NUCLEOTIDE SEQUENCE [LARGE SCALE GENOMIC DNA]</scope>
    <source>
        <strain evidence="3 4">SORGH_AS_1064</strain>
    </source>
</reference>
<evidence type="ECO:0000313" key="4">
    <source>
        <dbReference type="Proteomes" id="UP001225072"/>
    </source>
</evidence>
<dbReference type="RefSeq" id="WP_307452262.1">
    <property type="nucleotide sequence ID" value="NZ_JAUTAL010000001.1"/>
</dbReference>
<evidence type="ECO:0000256" key="1">
    <source>
        <dbReference type="SAM" id="Phobius"/>
    </source>
</evidence>
<evidence type="ECO:0000259" key="2">
    <source>
        <dbReference type="Pfam" id="PF13239"/>
    </source>
</evidence>
<feature type="transmembrane region" description="Helical" evidence="1">
    <location>
        <begin position="63"/>
        <end position="82"/>
    </location>
</feature>
<comment type="caution">
    <text evidence="3">The sequence shown here is derived from an EMBL/GenBank/DDBJ whole genome shotgun (WGS) entry which is preliminary data.</text>
</comment>
<feature type="domain" description="2TM" evidence="2">
    <location>
        <begin position="12"/>
        <end position="96"/>
    </location>
</feature>
<proteinExistence type="predicted"/>
<sequence>MEEISQDDIRYKQAEKRVKQIKNFYIFLFVYLVVNIFILITNYRELKPGQTIWHLKYFSLPLFWGMGVLVCGLRVFVPNFILGNHWEEKKIKQLMDEEMAARNGLK</sequence>
<keyword evidence="1" id="KW-1133">Transmembrane helix</keyword>
<feature type="transmembrane region" description="Helical" evidence="1">
    <location>
        <begin position="24"/>
        <end position="43"/>
    </location>
</feature>
<name>A0ABU0TMA6_9FLAO</name>
<dbReference type="Proteomes" id="UP001225072">
    <property type="component" value="Unassembled WGS sequence"/>
</dbReference>
<dbReference type="EMBL" id="JAUTAL010000001">
    <property type="protein sequence ID" value="MDQ1098179.1"/>
    <property type="molecule type" value="Genomic_DNA"/>
</dbReference>
<dbReference type="Pfam" id="PF13239">
    <property type="entry name" value="2TM"/>
    <property type="match status" value="1"/>
</dbReference>
<organism evidence="3 4">
    <name type="scientific">Chryseobacterium camelliae</name>
    <dbReference type="NCBI Taxonomy" id="1265445"/>
    <lineage>
        <taxon>Bacteria</taxon>
        <taxon>Pseudomonadati</taxon>
        <taxon>Bacteroidota</taxon>
        <taxon>Flavobacteriia</taxon>
        <taxon>Flavobacteriales</taxon>
        <taxon>Weeksellaceae</taxon>
        <taxon>Chryseobacterium group</taxon>
        <taxon>Chryseobacterium</taxon>
    </lineage>
</organism>
<keyword evidence="1" id="KW-0472">Membrane</keyword>
<gene>
    <name evidence="3" type="ORF">QE404_003326</name>
</gene>
<keyword evidence="1" id="KW-0812">Transmembrane</keyword>
<protein>
    <recommendedName>
        <fullName evidence="2">2TM domain-containing protein</fullName>
    </recommendedName>
</protein>
<keyword evidence="4" id="KW-1185">Reference proteome</keyword>